<keyword evidence="4" id="KW-1185">Reference proteome</keyword>
<protein>
    <submittedName>
        <fullName evidence="3">Si:ch73-119p20.1</fullName>
    </submittedName>
</protein>
<evidence type="ECO:0000256" key="1">
    <source>
        <dbReference type="SAM" id="MobiDB-lite"/>
    </source>
</evidence>
<dbReference type="AlphaFoldDB" id="A0A3Q2XRL7"/>
<dbReference type="GeneTree" id="ENSGT00940000171027"/>
<name>A0A3Q2XRL7_HIPCM</name>
<reference evidence="3" key="1">
    <citation type="submission" date="2025-08" db="UniProtKB">
        <authorList>
            <consortium name="Ensembl"/>
        </authorList>
    </citation>
    <scope>IDENTIFICATION</scope>
</reference>
<accession>A0A3Q2XRL7</accession>
<feature type="compositionally biased region" description="Basic and acidic residues" evidence="1">
    <location>
        <begin position="15"/>
        <end position="29"/>
    </location>
</feature>
<dbReference type="Proteomes" id="UP000264820">
    <property type="component" value="Unplaced"/>
</dbReference>
<feature type="compositionally biased region" description="Pro residues" evidence="1">
    <location>
        <begin position="32"/>
        <end position="43"/>
    </location>
</feature>
<evidence type="ECO:0000313" key="3">
    <source>
        <dbReference type="Ensembl" id="ENSHCOP00000006877.1"/>
    </source>
</evidence>
<evidence type="ECO:0000256" key="2">
    <source>
        <dbReference type="SAM" id="Phobius"/>
    </source>
</evidence>
<evidence type="ECO:0000313" key="4">
    <source>
        <dbReference type="Proteomes" id="UP000264820"/>
    </source>
</evidence>
<reference evidence="3" key="2">
    <citation type="submission" date="2025-09" db="UniProtKB">
        <authorList>
            <consortium name="Ensembl"/>
        </authorList>
    </citation>
    <scope>IDENTIFICATION</scope>
</reference>
<sequence>MEAKAKSAPVPKGPSKAEKKEPAGPRKAEPAPATPEPEIPPPQDGSAEGDAGDGAAGSCRDSLEHLKPFLIGGAVIAVGAILLGAMLLARRN</sequence>
<keyword evidence="2" id="KW-0472">Membrane</keyword>
<organism evidence="3 4">
    <name type="scientific">Hippocampus comes</name>
    <name type="common">Tiger tail seahorse</name>
    <dbReference type="NCBI Taxonomy" id="109280"/>
    <lineage>
        <taxon>Eukaryota</taxon>
        <taxon>Metazoa</taxon>
        <taxon>Chordata</taxon>
        <taxon>Craniata</taxon>
        <taxon>Vertebrata</taxon>
        <taxon>Euteleostomi</taxon>
        <taxon>Actinopterygii</taxon>
        <taxon>Neopterygii</taxon>
        <taxon>Teleostei</taxon>
        <taxon>Neoteleostei</taxon>
        <taxon>Acanthomorphata</taxon>
        <taxon>Syngnathiaria</taxon>
        <taxon>Syngnathiformes</taxon>
        <taxon>Syngnathoidei</taxon>
        <taxon>Syngnathidae</taxon>
        <taxon>Hippocampus</taxon>
    </lineage>
</organism>
<dbReference type="OMA" id="SCCETLE"/>
<feature type="transmembrane region" description="Helical" evidence="2">
    <location>
        <begin position="69"/>
        <end position="89"/>
    </location>
</feature>
<dbReference type="Ensembl" id="ENSHCOT00000002938.1">
    <property type="protein sequence ID" value="ENSHCOP00000006877.1"/>
    <property type="gene ID" value="ENSHCOG00000008733.1"/>
</dbReference>
<feature type="region of interest" description="Disordered" evidence="1">
    <location>
        <begin position="1"/>
        <end position="60"/>
    </location>
</feature>
<keyword evidence="2" id="KW-0812">Transmembrane</keyword>
<keyword evidence="2" id="KW-1133">Transmembrane helix</keyword>
<proteinExistence type="predicted"/>